<dbReference type="InterPro" id="IPR025661">
    <property type="entry name" value="Pept_asp_AS"/>
</dbReference>
<dbReference type="Pfam" id="PF00112">
    <property type="entry name" value="Peptidase_C1"/>
    <property type="match status" value="1"/>
</dbReference>
<dbReference type="Proteomes" id="UP001470230">
    <property type="component" value="Unassembled WGS sequence"/>
</dbReference>
<keyword evidence="2" id="KW-0472">Membrane</keyword>
<evidence type="ECO:0000259" key="3">
    <source>
        <dbReference type="SMART" id="SM00645"/>
    </source>
</evidence>
<feature type="transmembrane region" description="Helical" evidence="2">
    <location>
        <begin position="140"/>
        <end position="162"/>
    </location>
</feature>
<dbReference type="InterPro" id="IPR000668">
    <property type="entry name" value="Peptidase_C1A_C"/>
</dbReference>
<dbReference type="InterPro" id="IPR038765">
    <property type="entry name" value="Papain-like_cys_pep_sf"/>
</dbReference>
<dbReference type="PANTHER" id="PTHR12411">
    <property type="entry name" value="CYSTEINE PROTEASE FAMILY C1-RELATED"/>
    <property type="match status" value="1"/>
</dbReference>
<comment type="similarity">
    <text evidence="1">Belongs to the peptidase C1 family.</text>
</comment>
<evidence type="ECO:0000313" key="5">
    <source>
        <dbReference type="Proteomes" id="UP001470230"/>
    </source>
</evidence>
<evidence type="ECO:0000256" key="1">
    <source>
        <dbReference type="ARBA" id="ARBA00008455"/>
    </source>
</evidence>
<dbReference type="CDD" id="cd02248">
    <property type="entry name" value="Peptidase_C1A"/>
    <property type="match status" value="1"/>
</dbReference>
<dbReference type="InterPro" id="IPR039417">
    <property type="entry name" value="Peptidase_C1A_papain-like"/>
</dbReference>
<dbReference type="PROSITE" id="PS00640">
    <property type="entry name" value="THIOL_PROTEASE_ASN"/>
    <property type="match status" value="1"/>
</dbReference>
<name>A0ABR2IQG5_9EUKA</name>
<sequence>MLETDYPYTGTDDACQYDQSKAIGHFTHFIQVESGNETDLALTCQQYGPCSIGIDASHVSFQLYSSGIYDEHGCMGRNVNHGVGLVGYGSENIHAGFVQQYWIVRNSWDESWGEVGYIRMLRGNNQCGEASYATCIISEYILFLFLRYCFIIFFAYTEIAIVKEIKCSIIK</sequence>
<dbReference type="SUPFAM" id="SSF54001">
    <property type="entry name" value="Cysteine proteinases"/>
    <property type="match status" value="1"/>
</dbReference>
<feature type="domain" description="Peptidase C1A papain C-terminal" evidence="3">
    <location>
        <begin position="1"/>
        <end position="137"/>
    </location>
</feature>
<evidence type="ECO:0000256" key="2">
    <source>
        <dbReference type="SAM" id="Phobius"/>
    </source>
</evidence>
<gene>
    <name evidence="4" type="ORF">M9Y10_009770</name>
</gene>
<dbReference type="InterPro" id="IPR013128">
    <property type="entry name" value="Peptidase_C1A"/>
</dbReference>
<keyword evidence="2" id="KW-0812">Transmembrane</keyword>
<proteinExistence type="inferred from homology"/>
<comment type="caution">
    <text evidence="4">The sequence shown here is derived from an EMBL/GenBank/DDBJ whole genome shotgun (WGS) entry which is preliminary data.</text>
</comment>
<accession>A0ABR2IQG5</accession>
<reference evidence="4 5" key="1">
    <citation type="submission" date="2024-04" db="EMBL/GenBank/DDBJ databases">
        <title>Tritrichomonas musculus Genome.</title>
        <authorList>
            <person name="Alves-Ferreira E."/>
            <person name="Grigg M."/>
            <person name="Lorenzi H."/>
            <person name="Galac M."/>
        </authorList>
    </citation>
    <scope>NUCLEOTIDE SEQUENCE [LARGE SCALE GENOMIC DNA]</scope>
    <source>
        <strain evidence="4 5">EAF2021</strain>
    </source>
</reference>
<dbReference type="EMBL" id="JAPFFF010000015">
    <property type="protein sequence ID" value="KAK8866802.1"/>
    <property type="molecule type" value="Genomic_DNA"/>
</dbReference>
<organism evidence="4 5">
    <name type="scientific">Tritrichomonas musculus</name>
    <dbReference type="NCBI Taxonomy" id="1915356"/>
    <lineage>
        <taxon>Eukaryota</taxon>
        <taxon>Metamonada</taxon>
        <taxon>Parabasalia</taxon>
        <taxon>Tritrichomonadida</taxon>
        <taxon>Tritrichomonadidae</taxon>
        <taxon>Tritrichomonas</taxon>
    </lineage>
</organism>
<protein>
    <recommendedName>
        <fullName evidence="3">Peptidase C1A papain C-terminal domain-containing protein</fullName>
    </recommendedName>
</protein>
<dbReference type="Gene3D" id="3.90.70.10">
    <property type="entry name" value="Cysteine proteinases"/>
    <property type="match status" value="1"/>
</dbReference>
<dbReference type="SMART" id="SM00645">
    <property type="entry name" value="Pept_C1"/>
    <property type="match status" value="1"/>
</dbReference>
<keyword evidence="2" id="KW-1133">Transmembrane helix</keyword>
<evidence type="ECO:0000313" key="4">
    <source>
        <dbReference type="EMBL" id="KAK8866802.1"/>
    </source>
</evidence>
<keyword evidence="5" id="KW-1185">Reference proteome</keyword>